<dbReference type="AlphaFoldDB" id="A0AAD6Z6Q8"/>
<proteinExistence type="predicted"/>
<comment type="caution">
    <text evidence="2">The sequence shown here is derived from an EMBL/GenBank/DDBJ whole genome shotgun (WGS) entry which is preliminary data.</text>
</comment>
<sequence>MKAKVMKDRLRQRLCERKFELDLIERLFRRSRSENQKNDHAGAAIKHQEPTISNTVKEYNKLCADIASLIRNKKAPAGAVAPSPIPAKDIFQLDVNDAIWQDMGLDEDTAPAAWLVDDKVQAGIHAMLQKDHCNEEAPRLKQECRHLQIWFATEWEAVSETMKIAQGAGTVQYQLQLKREELLELCVLWKKLLDSLTYDGDLLPWGPTQEEILDCQISGVMASYGNGQDSDEEGNSDDDERAGSDDEEEGGGTSCCMY</sequence>
<name>A0AAD6Z6Q8_9AGAR</name>
<feature type="compositionally biased region" description="Acidic residues" evidence="1">
    <location>
        <begin position="229"/>
        <end position="250"/>
    </location>
</feature>
<keyword evidence="3" id="KW-1185">Reference proteome</keyword>
<organism evidence="2 3">
    <name type="scientific">Mycena albidolilacea</name>
    <dbReference type="NCBI Taxonomy" id="1033008"/>
    <lineage>
        <taxon>Eukaryota</taxon>
        <taxon>Fungi</taxon>
        <taxon>Dikarya</taxon>
        <taxon>Basidiomycota</taxon>
        <taxon>Agaricomycotina</taxon>
        <taxon>Agaricomycetes</taxon>
        <taxon>Agaricomycetidae</taxon>
        <taxon>Agaricales</taxon>
        <taxon>Marasmiineae</taxon>
        <taxon>Mycenaceae</taxon>
        <taxon>Mycena</taxon>
    </lineage>
</organism>
<evidence type="ECO:0000256" key="1">
    <source>
        <dbReference type="SAM" id="MobiDB-lite"/>
    </source>
</evidence>
<evidence type="ECO:0000313" key="2">
    <source>
        <dbReference type="EMBL" id="KAJ7310151.1"/>
    </source>
</evidence>
<dbReference type="PANTHER" id="PTHR33096:SF1">
    <property type="entry name" value="CXC1-LIKE CYSTEINE CLUSTER ASSOCIATED WITH KDZ TRANSPOSASES DOMAIN-CONTAINING PROTEIN"/>
    <property type="match status" value="1"/>
</dbReference>
<feature type="region of interest" description="Disordered" evidence="1">
    <location>
        <begin position="224"/>
        <end position="258"/>
    </location>
</feature>
<protein>
    <submittedName>
        <fullName evidence="2">Uncharacterized protein</fullName>
    </submittedName>
</protein>
<reference evidence="2" key="1">
    <citation type="submission" date="2023-03" db="EMBL/GenBank/DDBJ databases">
        <title>Massive genome expansion in bonnet fungi (Mycena s.s.) driven by repeated elements and novel gene families across ecological guilds.</title>
        <authorList>
            <consortium name="Lawrence Berkeley National Laboratory"/>
            <person name="Harder C.B."/>
            <person name="Miyauchi S."/>
            <person name="Viragh M."/>
            <person name="Kuo A."/>
            <person name="Thoen E."/>
            <person name="Andreopoulos B."/>
            <person name="Lu D."/>
            <person name="Skrede I."/>
            <person name="Drula E."/>
            <person name="Henrissat B."/>
            <person name="Morin E."/>
            <person name="Kohler A."/>
            <person name="Barry K."/>
            <person name="LaButti K."/>
            <person name="Morin E."/>
            <person name="Salamov A."/>
            <person name="Lipzen A."/>
            <person name="Mereny Z."/>
            <person name="Hegedus B."/>
            <person name="Baldrian P."/>
            <person name="Stursova M."/>
            <person name="Weitz H."/>
            <person name="Taylor A."/>
            <person name="Grigoriev I.V."/>
            <person name="Nagy L.G."/>
            <person name="Martin F."/>
            <person name="Kauserud H."/>
        </authorList>
    </citation>
    <scope>NUCLEOTIDE SEQUENCE</scope>
    <source>
        <strain evidence="2">CBHHK002</strain>
    </source>
</reference>
<dbReference type="Proteomes" id="UP001218218">
    <property type="component" value="Unassembled WGS sequence"/>
</dbReference>
<accession>A0AAD6Z6Q8</accession>
<evidence type="ECO:0000313" key="3">
    <source>
        <dbReference type="Proteomes" id="UP001218218"/>
    </source>
</evidence>
<gene>
    <name evidence="2" type="ORF">DFH08DRAFT_974503</name>
</gene>
<dbReference type="PANTHER" id="PTHR33096">
    <property type="entry name" value="CXC2 DOMAIN-CONTAINING PROTEIN"/>
    <property type="match status" value="1"/>
</dbReference>
<dbReference type="EMBL" id="JARIHO010000079">
    <property type="protein sequence ID" value="KAJ7310151.1"/>
    <property type="molecule type" value="Genomic_DNA"/>
</dbReference>